<name>A0ACB9GIR3_CICIN</name>
<proteinExistence type="predicted"/>
<comment type="caution">
    <text evidence="1">The sequence shown here is derived from an EMBL/GenBank/DDBJ whole genome shotgun (WGS) entry which is preliminary data.</text>
</comment>
<sequence length="156" mass="16503">MGGAGICLQDAKMRAGGGGDRSNRGFNPAGWIGKLGLWHVDSSFPQMVFGFFVSIDAISPPSNICANALGAQEKVLENGNRIGIKITVGVAHQFDIAKSGNGDTTSIANLHEHVGLQKKLPLLKLEDSNVRLHAVKVVTSPKILTRTQTDITATSN</sequence>
<gene>
    <name evidence="1" type="ORF">L2E82_12974</name>
</gene>
<protein>
    <submittedName>
        <fullName evidence="1">Uncharacterized protein</fullName>
    </submittedName>
</protein>
<evidence type="ECO:0000313" key="1">
    <source>
        <dbReference type="EMBL" id="KAI3782915.1"/>
    </source>
</evidence>
<keyword evidence="2" id="KW-1185">Reference proteome</keyword>
<dbReference type="EMBL" id="CM042010">
    <property type="protein sequence ID" value="KAI3782915.1"/>
    <property type="molecule type" value="Genomic_DNA"/>
</dbReference>
<reference evidence="1 2" key="2">
    <citation type="journal article" date="2022" name="Mol. Ecol. Resour.">
        <title>The genomes of chicory, endive, great burdock and yacon provide insights into Asteraceae paleo-polyploidization history and plant inulin production.</title>
        <authorList>
            <person name="Fan W."/>
            <person name="Wang S."/>
            <person name="Wang H."/>
            <person name="Wang A."/>
            <person name="Jiang F."/>
            <person name="Liu H."/>
            <person name="Zhao H."/>
            <person name="Xu D."/>
            <person name="Zhang Y."/>
        </authorList>
    </citation>
    <scope>NUCLEOTIDE SEQUENCE [LARGE SCALE GENOMIC DNA]</scope>
    <source>
        <strain evidence="2">cv. Punajuju</strain>
        <tissue evidence="1">Leaves</tissue>
    </source>
</reference>
<accession>A0ACB9GIR3</accession>
<dbReference type="Proteomes" id="UP001055811">
    <property type="component" value="Linkage Group LG02"/>
</dbReference>
<reference evidence="2" key="1">
    <citation type="journal article" date="2022" name="Mol. Ecol. Resour.">
        <title>The genomes of chicory, endive, great burdock and yacon provide insights into Asteraceae palaeo-polyploidization history and plant inulin production.</title>
        <authorList>
            <person name="Fan W."/>
            <person name="Wang S."/>
            <person name="Wang H."/>
            <person name="Wang A."/>
            <person name="Jiang F."/>
            <person name="Liu H."/>
            <person name="Zhao H."/>
            <person name="Xu D."/>
            <person name="Zhang Y."/>
        </authorList>
    </citation>
    <scope>NUCLEOTIDE SEQUENCE [LARGE SCALE GENOMIC DNA]</scope>
    <source>
        <strain evidence="2">cv. Punajuju</strain>
    </source>
</reference>
<evidence type="ECO:0000313" key="2">
    <source>
        <dbReference type="Proteomes" id="UP001055811"/>
    </source>
</evidence>
<organism evidence="1 2">
    <name type="scientific">Cichorium intybus</name>
    <name type="common">Chicory</name>
    <dbReference type="NCBI Taxonomy" id="13427"/>
    <lineage>
        <taxon>Eukaryota</taxon>
        <taxon>Viridiplantae</taxon>
        <taxon>Streptophyta</taxon>
        <taxon>Embryophyta</taxon>
        <taxon>Tracheophyta</taxon>
        <taxon>Spermatophyta</taxon>
        <taxon>Magnoliopsida</taxon>
        <taxon>eudicotyledons</taxon>
        <taxon>Gunneridae</taxon>
        <taxon>Pentapetalae</taxon>
        <taxon>asterids</taxon>
        <taxon>campanulids</taxon>
        <taxon>Asterales</taxon>
        <taxon>Asteraceae</taxon>
        <taxon>Cichorioideae</taxon>
        <taxon>Cichorieae</taxon>
        <taxon>Cichoriinae</taxon>
        <taxon>Cichorium</taxon>
    </lineage>
</organism>